<dbReference type="InterPro" id="IPR015943">
    <property type="entry name" value="WD40/YVTN_repeat-like_dom_sf"/>
</dbReference>
<evidence type="ECO:0000256" key="1">
    <source>
        <dbReference type="SAM" id="MobiDB-lite"/>
    </source>
</evidence>
<proteinExistence type="predicted"/>
<comment type="caution">
    <text evidence="3">The sequence shown here is derived from an EMBL/GenBank/DDBJ whole genome shotgun (WGS) entry which is preliminary data.</text>
</comment>
<evidence type="ECO:0000313" key="4">
    <source>
        <dbReference type="Proteomes" id="UP000470875"/>
    </source>
</evidence>
<name>A0A6N7W8F5_9ACTO</name>
<keyword evidence="4" id="KW-1185">Reference proteome</keyword>
<feature type="compositionally biased region" description="Polar residues" evidence="1">
    <location>
        <begin position="23"/>
        <end position="32"/>
    </location>
</feature>
<sequence length="450" mass="47773">MRKSLVALAPLVLLLASCSTAAPAQSENTGSSHGEHAEHAQSDSNAQEQAAAQTRLAMTYDGGILVLNAENFDVIADIPLEGFNRLNPAGDGRHAMVSTSEGFQVLDMGTWAQAHGDHFHYYTAEPKLTDVVYSASEPGHVVADEGIATLFSDGTGQIHIVPTDDVATMAGATELKVEAHHGVAVPFEENFLVTTPDRQGVAVMTPQGESVAEGKNCPDVHGEAVVDDTVVFGCSDGALLYHEGAFSKVTSPDENGRMGTLVASPESDVVLSNYTPGYAGDANENEITQVALIDVESKQVKPVDLGTGYSFRSLARGDNGEAIVLGADGKLHVLDPESGSEIAAHQVIDAWEVPAEWQKPRPAVFVADGTAYVTDPAEKKLYAVDIETGEVWLAGDLPQEVNELTGVTGFGVSVEETDHHDHEGTIMRKGMTMITQKVVMNMRTPTRLTS</sequence>
<evidence type="ECO:0000313" key="3">
    <source>
        <dbReference type="EMBL" id="MSS84418.1"/>
    </source>
</evidence>
<reference evidence="3 4" key="1">
    <citation type="submission" date="2019-08" db="EMBL/GenBank/DDBJ databases">
        <title>In-depth cultivation of the pig gut microbiome towards novel bacterial diversity and tailored functional studies.</title>
        <authorList>
            <person name="Wylensek D."/>
            <person name="Hitch T.C.A."/>
            <person name="Clavel T."/>
        </authorList>
    </citation>
    <scope>NUCLEOTIDE SEQUENCE [LARGE SCALE GENOMIC DNA]</scope>
    <source>
        <strain evidence="3 4">WB03_NA08</strain>
    </source>
</reference>
<evidence type="ECO:0000256" key="2">
    <source>
        <dbReference type="SAM" id="SignalP"/>
    </source>
</evidence>
<gene>
    <name evidence="3" type="ORF">FYJ24_06510</name>
</gene>
<dbReference type="PROSITE" id="PS51257">
    <property type="entry name" value="PROKAR_LIPOPROTEIN"/>
    <property type="match status" value="1"/>
</dbReference>
<dbReference type="EMBL" id="VULO01000007">
    <property type="protein sequence ID" value="MSS84418.1"/>
    <property type="molecule type" value="Genomic_DNA"/>
</dbReference>
<organism evidence="3 4">
    <name type="scientific">Scrofimicrobium canadense</name>
    <dbReference type="NCBI Taxonomy" id="2652290"/>
    <lineage>
        <taxon>Bacteria</taxon>
        <taxon>Bacillati</taxon>
        <taxon>Actinomycetota</taxon>
        <taxon>Actinomycetes</taxon>
        <taxon>Actinomycetales</taxon>
        <taxon>Actinomycetaceae</taxon>
        <taxon>Scrofimicrobium</taxon>
    </lineage>
</organism>
<feature type="compositionally biased region" description="Polar residues" evidence="1">
    <location>
        <begin position="42"/>
        <end position="52"/>
    </location>
</feature>
<dbReference type="Proteomes" id="UP000470875">
    <property type="component" value="Unassembled WGS sequence"/>
</dbReference>
<accession>A0A6N7W8F5</accession>
<dbReference type="Gene3D" id="2.130.10.10">
    <property type="entry name" value="YVTN repeat-like/Quinoprotein amine dehydrogenase"/>
    <property type="match status" value="1"/>
</dbReference>
<dbReference type="AlphaFoldDB" id="A0A6N7W8F5"/>
<protein>
    <submittedName>
        <fullName evidence="3">PQQ-like beta-propeller repeat protein</fullName>
    </submittedName>
</protein>
<dbReference type="InterPro" id="IPR011044">
    <property type="entry name" value="Quino_amine_DH_bsu"/>
</dbReference>
<dbReference type="RefSeq" id="WP_154544766.1">
    <property type="nucleotide sequence ID" value="NZ_VULO01000007.1"/>
</dbReference>
<feature type="signal peptide" evidence="2">
    <location>
        <begin position="1"/>
        <end position="21"/>
    </location>
</feature>
<keyword evidence="2" id="KW-0732">Signal</keyword>
<dbReference type="SUPFAM" id="SSF50969">
    <property type="entry name" value="YVTN repeat-like/Quinoprotein amine dehydrogenase"/>
    <property type="match status" value="1"/>
</dbReference>
<feature type="chain" id="PRO_5038787748" evidence="2">
    <location>
        <begin position="22"/>
        <end position="450"/>
    </location>
</feature>
<feature type="region of interest" description="Disordered" evidence="1">
    <location>
        <begin position="23"/>
        <end position="52"/>
    </location>
</feature>